<dbReference type="Proteomes" id="UP000596742">
    <property type="component" value="Unassembled WGS sequence"/>
</dbReference>
<keyword evidence="1" id="KW-0677">Repeat</keyword>
<evidence type="ECO:0000259" key="4">
    <source>
        <dbReference type="PROSITE" id="PS50835"/>
    </source>
</evidence>
<dbReference type="InterPro" id="IPR003961">
    <property type="entry name" value="FN3_dom"/>
</dbReference>
<dbReference type="EMBL" id="UYJE01005424">
    <property type="protein sequence ID" value="VDI37248.1"/>
    <property type="molecule type" value="Genomic_DNA"/>
</dbReference>
<keyword evidence="7" id="KW-1185">Reference proteome</keyword>
<feature type="non-terminal residue" evidence="6">
    <location>
        <position position="401"/>
    </location>
</feature>
<keyword evidence="3" id="KW-0472">Membrane</keyword>
<keyword evidence="3" id="KW-0812">Transmembrane</keyword>
<feature type="transmembrane region" description="Helical" evidence="3">
    <location>
        <begin position="302"/>
        <end position="327"/>
    </location>
</feature>
<dbReference type="CDD" id="cd00063">
    <property type="entry name" value="FN3"/>
    <property type="match status" value="1"/>
</dbReference>
<dbReference type="InterPro" id="IPR036116">
    <property type="entry name" value="FN3_sf"/>
</dbReference>
<evidence type="ECO:0000313" key="7">
    <source>
        <dbReference type="Proteomes" id="UP000596742"/>
    </source>
</evidence>
<dbReference type="InterPro" id="IPR036179">
    <property type="entry name" value="Ig-like_dom_sf"/>
</dbReference>
<dbReference type="OrthoDB" id="6132612at2759"/>
<sequence length="401" mass="45454">MHTTLDANPPVSTCKWQQRSKYGEIIRDFSNNNQTLTLPTVHKDQRYQDTGEYVCSAENGIIGINGQLKQTGSAYVISTAPPVITADNKDSSTQYGKNGKSTKIFVNVYSIPKYTRISWYTHNTQLHVVSNKYATNDEPVIVKDVFHGVDVQLDGYRVTLTISNLQEADFTNYTLRLYYSSQYVLHEVTLQSSSPPETPSNFTISSSKETSITVQWIPGYDGGQTQTFYIEYRITGSSEWVPWEVKNSNQFDSYMVYTLTGFQDETSYELRMYAKNKFNQSQHTDIETIRTQKSDGQMSSNAIIGTVAGVLVVLLIVCAVIISILVFKKRKGTKKTKKNAGFYENSEFQNVQIRDEYEEVISKSDTEEKQTSKTYEALRPMEAVEVYDDLENDKGLPSSKS</sequence>
<dbReference type="InterPro" id="IPR007110">
    <property type="entry name" value="Ig-like_dom"/>
</dbReference>
<gene>
    <name evidence="6" type="ORF">MGAL_10B015818</name>
</gene>
<dbReference type="PANTHER" id="PTHR44170">
    <property type="entry name" value="PROTEIN SIDEKICK"/>
    <property type="match status" value="1"/>
</dbReference>
<keyword evidence="3" id="KW-1133">Transmembrane helix</keyword>
<feature type="domain" description="Fibronectin type-III" evidence="5">
    <location>
        <begin position="198"/>
        <end position="294"/>
    </location>
</feature>
<evidence type="ECO:0000256" key="1">
    <source>
        <dbReference type="ARBA" id="ARBA00022737"/>
    </source>
</evidence>
<dbReference type="SMART" id="SM00060">
    <property type="entry name" value="FN3"/>
    <property type="match status" value="1"/>
</dbReference>
<evidence type="ECO:0000259" key="5">
    <source>
        <dbReference type="PROSITE" id="PS50853"/>
    </source>
</evidence>
<evidence type="ECO:0000313" key="6">
    <source>
        <dbReference type="EMBL" id="VDI37248.1"/>
    </source>
</evidence>
<dbReference type="PROSITE" id="PS50835">
    <property type="entry name" value="IG_LIKE"/>
    <property type="match status" value="1"/>
</dbReference>
<dbReference type="InterPro" id="IPR013783">
    <property type="entry name" value="Ig-like_fold"/>
</dbReference>
<dbReference type="PROSITE" id="PS50853">
    <property type="entry name" value="FN3"/>
    <property type="match status" value="1"/>
</dbReference>
<feature type="domain" description="Ig-like" evidence="4">
    <location>
        <begin position="1"/>
        <end position="60"/>
    </location>
</feature>
<accession>A0A8B6EPY8</accession>
<dbReference type="GO" id="GO:0016020">
    <property type="term" value="C:membrane"/>
    <property type="evidence" value="ECO:0007669"/>
    <property type="project" value="UniProtKB-SubCell"/>
</dbReference>
<dbReference type="SUPFAM" id="SSF48726">
    <property type="entry name" value="Immunoglobulin"/>
    <property type="match status" value="1"/>
</dbReference>
<dbReference type="GO" id="GO:0098609">
    <property type="term" value="P:cell-cell adhesion"/>
    <property type="evidence" value="ECO:0007669"/>
    <property type="project" value="TreeGrafter"/>
</dbReference>
<dbReference type="Gene3D" id="2.60.40.10">
    <property type="entry name" value="Immunoglobulins"/>
    <property type="match status" value="3"/>
</dbReference>
<proteinExistence type="predicted"/>
<dbReference type="SUPFAM" id="SSF49265">
    <property type="entry name" value="Fibronectin type III"/>
    <property type="match status" value="1"/>
</dbReference>
<name>A0A8B6EPY8_MYTGA</name>
<keyword evidence="2" id="KW-1015">Disulfide bond</keyword>
<dbReference type="Pfam" id="PF00041">
    <property type="entry name" value="fn3"/>
    <property type="match status" value="1"/>
</dbReference>
<evidence type="ECO:0000256" key="2">
    <source>
        <dbReference type="ARBA" id="ARBA00023157"/>
    </source>
</evidence>
<dbReference type="AlphaFoldDB" id="A0A8B6EPY8"/>
<evidence type="ECO:0000256" key="3">
    <source>
        <dbReference type="SAM" id="Phobius"/>
    </source>
</evidence>
<reference evidence="6" key="1">
    <citation type="submission" date="2018-11" db="EMBL/GenBank/DDBJ databases">
        <authorList>
            <person name="Alioto T."/>
            <person name="Alioto T."/>
        </authorList>
    </citation>
    <scope>NUCLEOTIDE SEQUENCE</scope>
</reference>
<organism evidence="6 7">
    <name type="scientific">Mytilus galloprovincialis</name>
    <name type="common">Mediterranean mussel</name>
    <dbReference type="NCBI Taxonomy" id="29158"/>
    <lineage>
        <taxon>Eukaryota</taxon>
        <taxon>Metazoa</taxon>
        <taxon>Spiralia</taxon>
        <taxon>Lophotrochozoa</taxon>
        <taxon>Mollusca</taxon>
        <taxon>Bivalvia</taxon>
        <taxon>Autobranchia</taxon>
        <taxon>Pteriomorphia</taxon>
        <taxon>Mytilida</taxon>
        <taxon>Mytiloidea</taxon>
        <taxon>Mytilidae</taxon>
        <taxon>Mytilinae</taxon>
        <taxon>Mytilus</taxon>
    </lineage>
</organism>
<protein>
    <submittedName>
        <fullName evidence="6">Uncharacterized protein</fullName>
    </submittedName>
</protein>
<comment type="caution">
    <text evidence="6">The sequence shown here is derived from an EMBL/GenBank/DDBJ whole genome shotgun (WGS) entry which is preliminary data.</text>
</comment>
<dbReference type="PANTHER" id="PTHR44170:SF6">
    <property type="entry name" value="CONTACTIN"/>
    <property type="match status" value="1"/>
</dbReference>